<dbReference type="InterPro" id="IPR011989">
    <property type="entry name" value="ARM-like"/>
</dbReference>
<keyword evidence="4" id="KW-1185">Reference proteome</keyword>
<protein>
    <recommendedName>
        <fullName evidence="2">Formin GTPase-binding domain-containing protein</fullName>
    </recommendedName>
</protein>
<evidence type="ECO:0000259" key="2">
    <source>
        <dbReference type="SMART" id="SM01140"/>
    </source>
</evidence>
<dbReference type="InterPro" id="IPR016024">
    <property type="entry name" value="ARM-type_fold"/>
</dbReference>
<feature type="region of interest" description="Disordered" evidence="1">
    <location>
        <begin position="280"/>
        <end position="324"/>
    </location>
</feature>
<dbReference type="EMBL" id="JADGJD010000944">
    <property type="protein sequence ID" value="KAJ3047535.1"/>
    <property type="molecule type" value="Genomic_DNA"/>
</dbReference>
<dbReference type="Gene3D" id="1.25.10.10">
    <property type="entry name" value="Leucine-rich Repeat Variant"/>
    <property type="match status" value="2"/>
</dbReference>
<feature type="compositionally biased region" description="Low complexity" evidence="1">
    <location>
        <begin position="292"/>
        <end position="302"/>
    </location>
</feature>
<gene>
    <name evidence="3" type="ORF">HK097_011450</name>
</gene>
<proteinExistence type="predicted"/>
<evidence type="ECO:0000313" key="4">
    <source>
        <dbReference type="Proteomes" id="UP001212841"/>
    </source>
</evidence>
<dbReference type="InterPro" id="IPR010473">
    <property type="entry name" value="GTPase-bd"/>
</dbReference>
<dbReference type="GO" id="GO:0003779">
    <property type="term" value="F:actin binding"/>
    <property type="evidence" value="ECO:0007669"/>
    <property type="project" value="InterPro"/>
</dbReference>
<dbReference type="AlphaFoldDB" id="A0AAD5S967"/>
<dbReference type="Proteomes" id="UP001212841">
    <property type="component" value="Unassembled WGS sequence"/>
</dbReference>
<feature type="domain" description="Formin GTPase-binding" evidence="2">
    <location>
        <begin position="104"/>
        <end position="274"/>
    </location>
</feature>
<organism evidence="3 4">
    <name type="scientific">Rhizophlyctis rosea</name>
    <dbReference type="NCBI Taxonomy" id="64517"/>
    <lineage>
        <taxon>Eukaryota</taxon>
        <taxon>Fungi</taxon>
        <taxon>Fungi incertae sedis</taxon>
        <taxon>Chytridiomycota</taxon>
        <taxon>Chytridiomycota incertae sedis</taxon>
        <taxon>Chytridiomycetes</taxon>
        <taxon>Rhizophlyctidales</taxon>
        <taxon>Rhizophlyctidaceae</taxon>
        <taxon>Rhizophlyctis</taxon>
    </lineage>
</organism>
<evidence type="ECO:0000256" key="1">
    <source>
        <dbReference type="SAM" id="MobiDB-lite"/>
    </source>
</evidence>
<dbReference type="GO" id="GO:0031267">
    <property type="term" value="F:small GTPase binding"/>
    <property type="evidence" value="ECO:0007669"/>
    <property type="project" value="InterPro"/>
</dbReference>
<dbReference type="GO" id="GO:0030036">
    <property type="term" value="P:actin cytoskeleton organization"/>
    <property type="evidence" value="ECO:0007669"/>
    <property type="project" value="InterPro"/>
</dbReference>
<feature type="region of interest" description="Disordered" evidence="1">
    <location>
        <begin position="1"/>
        <end position="59"/>
    </location>
</feature>
<sequence>MTTLTTAKRIPIPLPPSTIRPIPHPPPLPSPPHQSIISPPAEPTPLPPDVISATDDPPKLPIEKLTTLSFGISADERSDQKAVKGKKGKGSMKPVMEFVDRMTNAMPESGMVDEAFEIAIDQLGIEDTPALRKLSKERKWEIVVMAEASSKDSPFRDVAKSKIPDDSEERYIRLLQYEGDKRKVSKDTLQALRVCLASKPDTWTMRFLELGGLEHLTAISLAMARENPLDIPWPTHLELVLTIQSLTHHKPSIGHLLQNPTILSSFSKLLFLRHLTPSPSSHPSYPHHHQHPSSAPPSSSSHSTKKSRPTSHIQILPPFDQSPPLNVRTHTLHLFTRLLTATRNPHSPTPDTQSLGASLAYNIVTSVLDLTKWPKSVWSNGSEEVGGVREEYGEAYKIWMKEFGECACWMRRVWSGGVKRAEGIFDSLADGTYRWQPIVQRAKGGVGERECVDYLIANLQLATLIVTHVPSGTVEDRVEARRLLEGVGFDDVLQKLSQSPHPLIKQLIRSYNHVKDADDATLAALLARTPRRMIRRVPARPLAMREAAAAAASRRQMEYEGVGQAS</sequence>
<name>A0AAD5S967_9FUNG</name>
<dbReference type="Pfam" id="PF06371">
    <property type="entry name" value="Drf_GBD"/>
    <property type="match status" value="1"/>
</dbReference>
<accession>A0AAD5S967</accession>
<feature type="compositionally biased region" description="Pro residues" evidence="1">
    <location>
        <begin position="12"/>
        <end position="32"/>
    </location>
</feature>
<reference evidence="3" key="1">
    <citation type="submission" date="2020-05" db="EMBL/GenBank/DDBJ databases">
        <title>Phylogenomic resolution of chytrid fungi.</title>
        <authorList>
            <person name="Stajich J.E."/>
            <person name="Amses K."/>
            <person name="Simmons R."/>
            <person name="Seto K."/>
            <person name="Myers J."/>
            <person name="Bonds A."/>
            <person name="Quandt C.A."/>
            <person name="Barry K."/>
            <person name="Liu P."/>
            <person name="Grigoriev I."/>
            <person name="Longcore J.E."/>
            <person name="James T.Y."/>
        </authorList>
    </citation>
    <scope>NUCLEOTIDE SEQUENCE</scope>
    <source>
        <strain evidence="3">JEL0318</strain>
    </source>
</reference>
<comment type="caution">
    <text evidence="3">The sequence shown here is derived from an EMBL/GenBank/DDBJ whole genome shotgun (WGS) entry which is preliminary data.</text>
</comment>
<evidence type="ECO:0000313" key="3">
    <source>
        <dbReference type="EMBL" id="KAJ3047535.1"/>
    </source>
</evidence>
<dbReference type="SMART" id="SM01140">
    <property type="entry name" value="Drf_GBD"/>
    <property type="match status" value="1"/>
</dbReference>
<dbReference type="SUPFAM" id="SSF48371">
    <property type="entry name" value="ARM repeat"/>
    <property type="match status" value="2"/>
</dbReference>